<name>A0A4Z2IJN1_9TELE</name>
<evidence type="ECO:0000313" key="2">
    <source>
        <dbReference type="Proteomes" id="UP000314294"/>
    </source>
</evidence>
<sequence>MVLQLPRKLPESRPYFSHLSDLSPLPPPHLTIGTADTKVSKSSDHSVLFLLLTLRPHINPPRLSSHPPIHPSIHPSLNHFTLVPFSLMLYDVT</sequence>
<keyword evidence="2" id="KW-1185">Reference proteome</keyword>
<protein>
    <submittedName>
        <fullName evidence="1">Uncharacterized protein</fullName>
    </submittedName>
</protein>
<dbReference type="AlphaFoldDB" id="A0A4Z2IJN1"/>
<gene>
    <name evidence="1" type="ORF">EYF80_011792</name>
</gene>
<dbReference type="EMBL" id="SRLO01000077">
    <property type="protein sequence ID" value="TNN78038.1"/>
    <property type="molecule type" value="Genomic_DNA"/>
</dbReference>
<accession>A0A4Z2IJN1</accession>
<comment type="caution">
    <text evidence="1">The sequence shown here is derived from an EMBL/GenBank/DDBJ whole genome shotgun (WGS) entry which is preliminary data.</text>
</comment>
<proteinExistence type="predicted"/>
<evidence type="ECO:0000313" key="1">
    <source>
        <dbReference type="EMBL" id="TNN78038.1"/>
    </source>
</evidence>
<organism evidence="1 2">
    <name type="scientific">Liparis tanakae</name>
    <name type="common">Tanaka's snailfish</name>
    <dbReference type="NCBI Taxonomy" id="230148"/>
    <lineage>
        <taxon>Eukaryota</taxon>
        <taxon>Metazoa</taxon>
        <taxon>Chordata</taxon>
        <taxon>Craniata</taxon>
        <taxon>Vertebrata</taxon>
        <taxon>Euteleostomi</taxon>
        <taxon>Actinopterygii</taxon>
        <taxon>Neopterygii</taxon>
        <taxon>Teleostei</taxon>
        <taxon>Neoteleostei</taxon>
        <taxon>Acanthomorphata</taxon>
        <taxon>Eupercaria</taxon>
        <taxon>Perciformes</taxon>
        <taxon>Cottioidei</taxon>
        <taxon>Cottales</taxon>
        <taxon>Liparidae</taxon>
        <taxon>Liparis</taxon>
    </lineage>
</organism>
<reference evidence="1 2" key="1">
    <citation type="submission" date="2019-03" db="EMBL/GenBank/DDBJ databases">
        <title>First draft genome of Liparis tanakae, snailfish: a comprehensive survey of snailfish specific genes.</title>
        <authorList>
            <person name="Kim W."/>
            <person name="Song I."/>
            <person name="Jeong J.-H."/>
            <person name="Kim D."/>
            <person name="Kim S."/>
            <person name="Ryu S."/>
            <person name="Song J.Y."/>
            <person name="Lee S.K."/>
        </authorList>
    </citation>
    <scope>NUCLEOTIDE SEQUENCE [LARGE SCALE GENOMIC DNA]</scope>
    <source>
        <tissue evidence="1">Muscle</tissue>
    </source>
</reference>
<dbReference type="Proteomes" id="UP000314294">
    <property type="component" value="Unassembled WGS sequence"/>
</dbReference>